<proteinExistence type="predicted"/>
<keyword evidence="2" id="KW-1185">Reference proteome</keyword>
<dbReference type="EMBL" id="ADEG01000016">
    <property type="protein sequence ID" value="EFA93033.1"/>
    <property type="molecule type" value="Genomic_DNA"/>
</dbReference>
<evidence type="ECO:0000313" key="1">
    <source>
        <dbReference type="EMBL" id="EFA93033.1"/>
    </source>
</evidence>
<protein>
    <submittedName>
        <fullName evidence="1">Uncharacterized protein</fullName>
    </submittedName>
</protein>
<evidence type="ECO:0000313" key="2">
    <source>
        <dbReference type="Proteomes" id="UP000005283"/>
    </source>
</evidence>
<comment type="caution">
    <text evidence="1">The sequence shown here is derived from an EMBL/GenBank/DDBJ whole genome shotgun (WGS) entry which is preliminary data.</text>
</comment>
<dbReference type="AlphaFoldDB" id="D1W376"/>
<accession>D1W376</accession>
<organism evidence="1 2">
    <name type="scientific">Hoylesella buccalis ATCC 35310</name>
    <dbReference type="NCBI Taxonomy" id="679190"/>
    <lineage>
        <taxon>Bacteria</taxon>
        <taxon>Pseudomonadati</taxon>
        <taxon>Bacteroidota</taxon>
        <taxon>Bacteroidia</taxon>
        <taxon>Bacteroidales</taxon>
        <taxon>Prevotellaceae</taxon>
        <taxon>Hoylesella</taxon>
    </lineage>
</organism>
<dbReference type="Proteomes" id="UP000005283">
    <property type="component" value="Unassembled WGS sequence"/>
</dbReference>
<reference evidence="1 2" key="1">
    <citation type="submission" date="2009-12" db="EMBL/GenBank/DDBJ databases">
        <title>Genome Sequence of Prevotella buccalis ATCC 35310.</title>
        <authorList>
            <person name="Durkin A.S."/>
            <person name="Madupu R."/>
            <person name="Torralba M."/>
            <person name="Methe B."/>
            <person name="Sutton G."/>
            <person name="Strausberg R.L."/>
            <person name="Nelson K.E."/>
        </authorList>
    </citation>
    <scope>NUCLEOTIDE SEQUENCE [LARGE SCALE GENOMIC DNA]</scope>
    <source>
        <strain evidence="1 2">ATCC 35310</strain>
    </source>
</reference>
<name>D1W376_9BACT</name>
<gene>
    <name evidence="1" type="ORF">HMPREF0650_1069</name>
</gene>
<sequence>MSSAFTLYNEYDFHFFSVLSYFAYKNKGVLLQNRVKKITFHRKKNVFNSTVIIN</sequence>